<evidence type="ECO:0000256" key="1">
    <source>
        <dbReference type="SAM" id="Phobius"/>
    </source>
</evidence>
<name>A0A482XQE4_LAOST</name>
<dbReference type="Proteomes" id="UP000291343">
    <property type="component" value="Unassembled WGS sequence"/>
</dbReference>
<evidence type="ECO:0000313" key="4">
    <source>
        <dbReference type="Proteomes" id="UP000291343"/>
    </source>
</evidence>
<proteinExistence type="predicted"/>
<dbReference type="InParanoid" id="A0A482XQE4"/>
<feature type="transmembrane region" description="Helical" evidence="1">
    <location>
        <begin position="336"/>
        <end position="357"/>
    </location>
</feature>
<accession>A0A482XQE4</accession>
<gene>
    <name evidence="3" type="ORF">LSTR_LSTR006011</name>
</gene>
<organism evidence="3 4">
    <name type="scientific">Laodelphax striatellus</name>
    <name type="common">Small brown planthopper</name>
    <name type="synonym">Delphax striatella</name>
    <dbReference type="NCBI Taxonomy" id="195883"/>
    <lineage>
        <taxon>Eukaryota</taxon>
        <taxon>Metazoa</taxon>
        <taxon>Ecdysozoa</taxon>
        <taxon>Arthropoda</taxon>
        <taxon>Hexapoda</taxon>
        <taxon>Insecta</taxon>
        <taxon>Pterygota</taxon>
        <taxon>Neoptera</taxon>
        <taxon>Paraneoptera</taxon>
        <taxon>Hemiptera</taxon>
        <taxon>Auchenorrhyncha</taxon>
        <taxon>Fulgoroidea</taxon>
        <taxon>Delphacidae</taxon>
        <taxon>Criomorphinae</taxon>
        <taxon>Laodelphax</taxon>
    </lineage>
</organism>
<keyword evidence="1" id="KW-0812">Transmembrane</keyword>
<comment type="caution">
    <text evidence="3">The sequence shown here is derived from an EMBL/GenBank/DDBJ whole genome shotgun (WGS) entry which is preliminary data.</text>
</comment>
<protein>
    <recommendedName>
        <fullName evidence="5">Cadherin domain-containing protein</fullName>
    </recommendedName>
</protein>
<keyword evidence="2" id="KW-0732">Signal</keyword>
<sequence length="517" mass="57874">MCSFVGVFLSLIYLLSTLSAHGSLINGGFHAVFRRIVARKYQSNEQSYNIQESNTFYDSSFRDDFAEVERSIGRILSLSKYSDEEFRFEKPAYNVTTTTNFIGLLTALKLITSLKNTVQYGLLTDDGLLYSDTKLKKGVYNFEVTADILDLQRHATANVTVNVTLPTPKKSLAIGPFSTVKIPPNQKHSNLDGIREITESFLEADSTQQYQSVTTENSLELFSYIPYEFSNNVAKEDSQNPFKSLWRGIVQQDSIDQRTNDRALNKELLEKTFSSQSHVKLIVPHEQLRYQRAIPWGVYALSVDEISSTTTPDNVTVTSLKIHEESLLENLVMSSFVLFVTTFGVVILLGSLAYFIFKRIKKCGDYSVDDDNTKYVDGHVKKEIIQSHPPSVFTIQKCYEDHEAQTKAQSTVVGGGGNEDDDVFIVDMSQMSTNSQPDDVYNTITLQTFTQSTPAITATLIGIPPPVSILSSSRRSSIVSTKKDGSMCSEEMGPNGEMRRKSVTFSDIVELYQIKGN</sequence>
<evidence type="ECO:0000256" key="2">
    <source>
        <dbReference type="SAM" id="SignalP"/>
    </source>
</evidence>
<dbReference type="EMBL" id="QKKF02003370">
    <property type="protein sequence ID" value="RZF47747.1"/>
    <property type="molecule type" value="Genomic_DNA"/>
</dbReference>
<feature type="chain" id="PRO_5019743093" description="Cadherin domain-containing protein" evidence="2">
    <location>
        <begin position="23"/>
        <end position="517"/>
    </location>
</feature>
<evidence type="ECO:0000313" key="3">
    <source>
        <dbReference type="EMBL" id="RZF47747.1"/>
    </source>
</evidence>
<dbReference type="OrthoDB" id="10423747at2759"/>
<keyword evidence="4" id="KW-1185">Reference proteome</keyword>
<keyword evidence="1" id="KW-1133">Transmembrane helix</keyword>
<keyword evidence="1" id="KW-0472">Membrane</keyword>
<dbReference type="AlphaFoldDB" id="A0A482XQE4"/>
<evidence type="ECO:0008006" key="5">
    <source>
        <dbReference type="Google" id="ProtNLM"/>
    </source>
</evidence>
<reference evidence="3 4" key="1">
    <citation type="journal article" date="2017" name="Gigascience">
        <title>Genome sequence of the small brown planthopper, Laodelphax striatellus.</title>
        <authorList>
            <person name="Zhu J."/>
            <person name="Jiang F."/>
            <person name="Wang X."/>
            <person name="Yang P."/>
            <person name="Bao Y."/>
            <person name="Zhao W."/>
            <person name="Wang W."/>
            <person name="Lu H."/>
            <person name="Wang Q."/>
            <person name="Cui N."/>
            <person name="Li J."/>
            <person name="Chen X."/>
            <person name="Luo L."/>
            <person name="Yu J."/>
            <person name="Kang L."/>
            <person name="Cui F."/>
        </authorList>
    </citation>
    <scope>NUCLEOTIDE SEQUENCE [LARGE SCALE GENOMIC DNA]</scope>
    <source>
        <strain evidence="3">Lst14</strain>
    </source>
</reference>
<feature type="signal peptide" evidence="2">
    <location>
        <begin position="1"/>
        <end position="22"/>
    </location>
</feature>